<name>A0A0G4H8E6_9ALVE</name>
<proteinExistence type="predicted"/>
<dbReference type="EMBL" id="CDMZ01001995">
    <property type="protein sequence ID" value="CEM40209.1"/>
    <property type="molecule type" value="Genomic_DNA"/>
</dbReference>
<gene>
    <name evidence="2" type="ORF">Cvel_5882</name>
</gene>
<protein>
    <submittedName>
        <fullName evidence="2">Uncharacterized protein</fullName>
    </submittedName>
</protein>
<dbReference type="AlphaFoldDB" id="A0A0G4H8E6"/>
<evidence type="ECO:0000313" key="2">
    <source>
        <dbReference type="EMBL" id="CEM40209.1"/>
    </source>
</evidence>
<dbReference type="VEuPathDB" id="CryptoDB:Cvel_5882"/>
<evidence type="ECO:0000256" key="1">
    <source>
        <dbReference type="SAM" id="MobiDB-lite"/>
    </source>
</evidence>
<reference evidence="2" key="1">
    <citation type="submission" date="2014-11" db="EMBL/GenBank/DDBJ databases">
        <authorList>
            <person name="Otto D Thomas"/>
            <person name="Naeem Raeece"/>
        </authorList>
    </citation>
    <scope>NUCLEOTIDE SEQUENCE</scope>
</reference>
<accession>A0A0G4H8E6</accession>
<feature type="compositionally biased region" description="Polar residues" evidence="1">
    <location>
        <begin position="269"/>
        <end position="284"/>
    </location>
</feature>
<sequence length="386" mass="43023">MIYKDGNEYAILGPQTLRPVSWKVDRQPAAGHLNIISIDLTDEGVLPSSAFQWEGDEGTLFPSPCGHFEFEQGEGAVRVETKSAYRKLSDEGKQSAWPLLFSIESVLQPGASIRKTAPPEWLVLQGGDFVLEERWDEKLRQETWVYHPVVASVRWPSPLSDSVQPVVLLPAVSGRLWALVDWREINPVLECGNKEGKTEYCPVFAVEDGSSGWQFVIRVGAVVKDGNGWFCFADEMRQECVASQNQEKGKGRPWRGIEGAFSVFESGEGPSQSQRKAPESSLTVSEKVDVDRGEVVGKGKVRYYVQQADGWHVRGPLPESSKRRKMIQKKDGSLVLKRKCGFASEYPVVWNPWAWAWFIHRPKGPVIIRPSRGQGTGGAATGWGVR</sequence>
<organism evidence="2">
    <name type="scientific">Chromera velia CCMP2878</name>
    <dbReference type="NCBI Taxonomy" id="1169474"/>
    <lineage>
        <taxon>Eukaryota</taxon>
        <taxon>Sar</taxon>
        <taxon>Alveolata</taxon>
        <taxon>Colpodellida</taxon>
        <taxon>Chromeraceae</taxon>
        <taxon>Chromera</taxon>
    </lineage>
</organism>
<feature type="region of interest" description="Disordered" evidence="1">
    <location>
        <begin position="264"/>
        <end position="284"/>
    </location>
</feature>